<evidence type="ECO:0000313" key="2">
    <source>
        <dbReference type="EMBL" id="SVD57910.1"/>
    </source>
</evidence>
<reference evidence="2" key="1">
    <citation type="submission" date="2018-05" db="EMBL/GenBank/DDBJ databases">
        <authorList>
            <person name="Lanie J.A."/>
            <person name="Ng W.-L."/>
            <person name="Kazmierczak K.M."/>
            <person name="Andrzejewski T.M."/>
            <person name="Davidsen T.M."/>
            <person name="Wayne K.J."/>
            <person name="Tettelin H."/>
            <person name="Glass J.I."/>
            <person name="Rusch D."/>
            <person name="Podicherti R."/>
            <person name="Tsui H.-C.T."/>
            <person name="Winkler M.E."/>
        </authorList>
    </citation>
    <scope>NUCLEOTIDE SEQUENCE</scope>
</reference>
<organism evidence="2">
    <name type="scientific">marine metagenome</name>
    <dbReference type="NCBI Taxonomy" id="408172"/>
    <lineage>
        <taxon>unclassified sequences</taxon>
        <taxon>metagenomes</taxon>
        <taxon>ecological metagenomes</taxon>
    </lineage>
</organism>
<feature type="transmembrane region" description="Helical" evidence="1">
    <location>
        <begin position="50"/>
        <end position="69"/>
    </location>
</feature>
<proteinExistence type="predicted"/>
<feature type="transmembrane region" description="Helical" evidence="1">
    <location>
        <begin position="108"/>
        <end position="126"/>
    </location>
</feature>
<evidence type="ECO:0000256" key="1">
    <source>
        <dbReference type="SAM" id="Phobius"/>
    </source>
</evidence>
<keyword evidence="1" id="KW-0472">Membrane</keyword>
<keyword evidence="1" id="KW-1133">Transmembrane helix</keyword>
<dbReference type="EMBL" id="UINC01159683">
    <property type="protein sequence ID" value="SVD57910.1"/>
    <property type="molecule type" value="Genomic_DNA"/>
</dbReference>
<feature type="transmembrane region" description="Helical" evidence="1">
    <location>
        <begin position="81"/>
        <end position="102"/>
    </location>
</feature>
<sequence>MKKILSYKTILTFCAVVLALISLRMHTDPAGVTANEFPYAQGDAFEVAVTIRHLIASLLLAIASITFFAGRVEDTKSQQSVLNGCILGFAVMCITLGTMTFIQAGELIIGTTIFAVLTALCIYKRVTNSEGN</sequence>
<accession>A0A382WH12</accession>
<keyword evidence="1" id="KW-0812">Transmembrane</keyword>
<name>A0A382WH12_9ZZZZ</name>
<protein>
    <submittedName>
        <fullName evidence="2">Uncharacterized protein</fullName>
    </submittedName>
</protein>
<dbReference type="AlphaFoldDB" id="A0A382WH12"/>
<gene>
    <name evidence="2" type="ORF">METZ01_LOCUS410764</name>
</gene>